<name>A0A939T315_9ACTN</name>
<evidence type="ECO:0000313" key="1">
    <source>
        <dbReference type="EMBL" id="MBO2446034.1"/>
    </source>
</evidence>
<protein>
    <submittedName>
        <fullName evidence="1">Uncharacterized protein</fullName>
    </submittedName>
</protein>
<proteinExistence type="predicted"/>
<dbReference type="EMBL" id="JAGEOJ010000001">
    <property type="protein sequence ID" value="MBO2446034.1"/>
    <property type="molecule type" value="Genomic_DNA"/>
</dbReference>
<evidence type="ECO:0000313" key="2">
    <source>
        <dbReference type="Proteomes" id="UP000669179"/>
    </source>
</evidence>
<reference evidence="1" key="1">
    <citation type="submission" date="2021-03" db="EMBL/GenBank/DDBJ databases">
        <authorList>
            <person name="Kanchanasin P."/>
            <person name="Saeng-In P."/>
            <person name="Phongsopitanun W."/>
            <person name="Yuki M."/>
            <person name="Kudo T."/>
            <person name="Ohkuma M."/>
            <person name="Tanasupawat S."/>
        </authorList>
    </citation>
    <scope>NUCLEOTIDE SEQUENCE</scope>
    <source>
        <strain evidence="1">GKU 128</strain>
    </source>
</reference>
<gene>
    <name evidence="1" type="ORF">J4573_02960</name>
</gene>
<dbReference type="AlphaFoldDB" id="A0A939T315"/>
<accession>A0A939T315</accession>
<keyword evidence="2" id="KW-1185">Reference proteome</keyword>
<dbReference type="RefSeq" id="WP_208253607.1">
    <property type="nucleotide sequence ID" value="NZ_JAGEOJ010000001.1"/>
</dbReference>
<organism evidence="1 2">
    <name type="scientific">Actinomadura barringtoniae</name>
    <dbReference type="NCBI Taxonomy" id="1427535"/>
    <lineage>
        <taxon>Bacteria</taxon>
        <taxon>Bacillati</taxon>
        <taxon>Actinomycetota</taxon>
        <taxon>Actinomycetes</taxon>
        <taxon>Streptosporangiales</taxon>
        <taxon>Thermomonosporaceae</taxon>
        <taxon>Actinomadura</taxon>
    </lineage>
</organism>
<sequence length="76" mass="8392">MTSQGRPQSGGGRADRRTDLLYRSEALRAAAEEAKLRSASLRQEYLILIDEIKATLALHCKGPLPLSAEIMPVKRD</sequence>
<dbReference type="Proteomes" id="UP000669179">
    <property type="component" value="Unassembled WGS sequence"/>
</dbReference>
<comment type="caution">
    <text evidence="1">The sequence shown here is derived from an EMBL/GenBank/DDBJ whole genome shotgun (WGS) entry which is preliminary data.</text>
</comment>